<dbReference type="PROSITE" id="PS50995">
    <property type="entry name" value="HTH_MARR_2"/>
    <property type="match status" value="1"/>
</dbReference>
<dbReference type="SUPFAM" id="SSF46785">
    <property type="entry name" value="Winged helix' DNA-binding domain"/>
    <property type="match status" value="1"/>
</dbReference>
<dbReference type="InterPro" id="IPR036388">
    <property type="entry name" value="WH-like_DNA-bd_sf"/>
</dbReference>
<dbReference type="AlphaFoldDB" id="A0A1J5RGK7"/>
<proteinExistence type="predicted"/>
<accession>A0A1J5RGK7</accession>
<dbReference type="PANTHER" id="PTHR42756:SF1">
    <property type="entry name" value="TRANSCRIPTIONAL REPRESSOR OF EMRAB OPERON"/>
    <property type="match status" value="1"/>
</dbReference>
<keyword evidence="3" id="KW-0804">Transcription</keyword>
<dbReference type="EMBL" id="MLJW01000184">
    <property type="protein sequence ID" value="OIQ94538.1"/>
    <property type="molecule type" value="Genomic_DNA"/>
</dbReference>
<evidence type="ECO:0000259" key="4">
    <source>
        <dbReference type="PROSITE" id="PS50995"/>
    </source>
</evidence>
<organism evidence="5">
    <name type="scientific">mine drainage metagenome</name>
    <dbReference type="NCBI Taxonomy" id="410659"/>
    <lineage>
        <taxon>unclassified sequences</taxon>
        <taxon>metagenomes</taxon>
        <taxon>ecological metagenomes</taxon>
    </lineage>
</organism>
<dbReference type="InterPro" id="IPR036390">
    <property type="entry name" value="WH_DNA-bd_sf"/>
</dbReference>
<dbReference type="GO" id="GO:0003700">
    <property type="term" value="F:DNA-binding transcription factor activity"/>
    <property type="evidence" value="ECO:0007669"/>
    <property type="project" value="InterPro"/>
</dbReference>
<evidence type="ECO:0000313" key="5">
    <source>
        <dbReference type="EMBL" id="OIQ94538.1"/>
    </source>
</evidence>
<dbReference type="SMART" id="SM00347">
    <property type="entry name" value="HTH_MARR"/>
    <property type="match status" value="1"/>
</dbReference>
<dbReference type="Pfam" id="PF12802">
    <property type="entry name" value="MarR_2"/>
    <property type="match status" value="1"/>
</dbReference>
<dbReference type="Gene3D" id="1.10.10.10">
    <property type="entry name" value="Winged helix-like DNA-binding domain superfamily/Winged helix DNA-binding domain"/>
    <property type="match status" value="1"/>
</dbReference>
<sequence length="168" mass="18912">MLMINTPTIIDPTFGYLVSDVARQLRKTFNHRARRIGLSLAQCRALLYVARQEGLNQARLAELLEVQPITLARLLDRMEAAGWLERRADDSDRRVRRLFLCDKALPLLDQIQDLSAEVRAEALSGLAAADQSVLMTLLKQVHCNLSRQERAEDLPAAFSQDHSDDCAS</sequence>
<feature type="domain" description="HTH marR-type" evidence="4">
    <location>
        <begin position="11"/>
        <end position="143"/>
    </location>
</feature>
<dbReference type="GO" id="GO:0003677">
    <property type="term" value="F:DNA binding"/>
    <property type="evidence" value="ECO:0007669"/>
    <property type="project" value="UniProtKB-KW"/>
</dbReference>
<dbReference type="PRINTS" id="PR00598">
    <property type="entry name" value="HTHMARR"/>
</dbReference>
<gene>
    <name evidence="5" type="primary">slyA_10</name>
    <name evidence="5" type="ORF">GALL_234950</name>
</gene>
<name>A0A1J5RGK7_9ZZZZ</name>
<keyword evidence="1" id="KW-0805">Transcription regulation</keyword>
<dbReference type="InterPro" id="IPR000835">
    <property type="entry name" value="HTH_MarR-typ"/>
</dbReference>
<comment type="caution">
    <text evidence="5">The sequence shown here is derived from an EMBL/GenBank/DDBJ whole genome shotgun (WGS) entry which is preliminary data.</text>
</comment>
<evidence type="ECO:0000256" key="2">
    <source>
        <dbReference type="ARBA" id="ARBA00023125"/>
    </source>
</evidence>
<dbReference type="PANTHER" id="PTHR42756">
    <property type="entry name" value="TRANSCRIPTIONAL REGULATOR, MARR"/>
    <property type="match status" value="1"/>
</dbReference>
<keyword evidence="2" id="KW-0238">DNA-binding</keyword>
<reference evidence="5" key="1">
    <citation type="submission" date="2016-10" db="EMBL/GenBank/DDBJ databases">
        <title>Sequence of Gallionella enrichment culture.</title>
        <authorList>
            <person name="Poehlein A."/>
            <person name="Muehling M."/>
            <person name="Daniel R."/>
        </authorList>
    </citation>
    <scope>NUCLEOTIDE SEQUENCE</scope>
</reference>
<evidence type="ECO:0000256" key="1">
    <source>
        <dbReference type="ARBA" id="ARBA00023015"/>
    </source>
</evidence>
<evidence type="ECO:0000256" key="3">
    <source>
        <dbReference type="ARBA" id="ARBA00023163"/>
    </source>
</evidence>
<protein>
    <submittedName>
        <fullName evidence="5">Transcriptional regulator SlyA</fullName>
    </submittedName>
</protein>